<feature type="domain" description="Arf-GAP" evidence="2">
    <location>
        <begin position="1"/>
        <end position="80"/>
    </location>
</feature>
<dbReference type="InterPro" id="IPR038508">
    <property type="entry name" value="ArfGAP_dom_sf"/>
</dbReference>
<reference evidence="3" key="1">
    <citation type="submission" date="2020-03" db="EMBL/GenBank/DDBJ databases">
        <title>A high-quality chromosome-level genome assembly of a woody plant with both climbing and erect habits, Rhamnella rubrinervis.</title>
        <authorList>
            <person name="Lu Z."/>
            <person name="Yang Y."/>
            <person name="Zhu X."/>
            <person name="Sun Y."/>
        </authorList>
    </citation>
    <scope>NUCLEOTIDE SEQUENCE</scope>
    <source>
        <strain evidence="3">BYM</strain>
        <tissue evidence="3">Leaf</tissue>
    </source>
</reference>
<dbReference type="Proteomes" id="UP000796880">
    <property type="component" value="Unassembled WGS sequence"/>
</dbReference>
<dbReference type="OrthoDB" id="10266696at2759"/>
<dbReference type="PANTHER" id="PTHR46419">
    <property type="entry name" value="ADP-RIBOSYLATION FACTOR GTPASE-ACTIVATING PROTEIN AGD5"/>
    <property type="match status" value="1"/>
</dbReference>
<gene>
    <name evidence="3" type="ORF">FNV43_RR04045</name>
</gene>
<evidence type="ECO:0000313" key="3">
    <source>
        <dbReference type="EMBL" id="KAF3453605.1"/>
    </source>
</evidence>
<name>A0A8K0MQ78_9ROSA</name>
<feature type="region of interest" description="Disordered" evidence="1">
    <location>
        <begin position="73"/>
        <end position="109"/>
    </location>
</feature>
<evidence type="ECO:0000259" key="2">
    <source>
        <dbReference type="SMART" id="SM00105"/>
    </source>
</evidence>
<dbReference type="SUPFAM" id="SSF57863">
    <property type="entry name" value="ArfGap/RecO-like zinc finger"/>
    <property type="match status" value="1"/>
</dbReference>
<comment type="caution">
    <text evidence="3">The sequence shown here is derived from an EMBL/GenBank/DDBJ whole genome shotgun (WGS) entry which is preliminary data.</text>
</comment>
<accession>A0A8K0MQ78</accession>
<proteinExistence type="predicted"/>
<feature type="compositionally biased region" description="Basic and acidic residues" evidence="1">
    <location>
        <begin position="73"/>
        <end position="103"/>
    </location>
</feature>
<protein>
    <recommendedName>
        <fullName evidence="2">Arf-GAP domain-containing protein</fullName>
    </recommendedName>
</protein>
<dbReference type="AlphaFoldDB" id="A0A8K0MQ78"/>
<dbReference type="Pfam" id="PF01412">
    <property type="entry name" value="ArfGap"/>
    <property type="match status" value="1"/>
</dbReference>
<dbReference type="InterPro" id="IPR037278">
    <property type="entry name" value="ARFGAP/RecO"/>
</dbReference>
<dbReference type="InterPro" id="IPR001164">
    <property type="entry name" value="ArfGAP_dom"/>
</dbReference>
<dbReference type="SMART" id="SM00105">
    <property type="entry name" value="ArfGap"/>
    <property type="match status" value="1"/>
</dbReference>
<evidence type="ECO:0000256" key="1">
    <source>
        <dbReference type="SAM" id="MobiDB-lite"/>
    </source>
</evidence>
<keyword evidence="4" id="KW-1185">Reference proteome</keyword>
<evidence type="ECO:0000313" key="4">
    <source>
        <dbReference type="Proteomes" id="UP000796880"/>
    </source>
</evidence>
<dbReference type="EMBL" id="VOIH02000002">
    <property type="protein sequence ID" value="KAF3453605.1"/>
    <property type="molecule type" value="Genomic_DNA"/>
</dbReference>
<sequence length="305" mass="34343">MNEKANVTKELNARHRKVRSVTLDTWLPEQVAFIQSMGNEKANSYWEAELPPNYDRVGIENFIRAKYEDKRWVRKDGKPKSPSRRQEEKASTHWQRSRERSDHSYTGSSENLFEERKSFNHLPKKTVFLLQESVFLFLLKDQNKNQKDNKAEVTKQAADTAPAAIPPKVDFATDLFNMLSRDGPNKNGLEAAPADDNSWAAAEEASTAGNIVPPKPVESNTKSTSGIEDLFTDSPLLTPPVSQKPQKDVKNDIMSLFEKMSNNYLKTQISAKAEVRLNCYSLSPLCCPVAASHQGIKAVEIGLYV</sequence>
<feature type="region of interest" description="Disordered" evidence="1">
    <location>
        <begin position="206"/>
        <end position="247"/>
    </location>
</feature>
<dbReference type="GO" id="GO:0005096">
    <property type="term" value="F:GTPase activator activity"/>
    <property type="evidence" value="ECO:0007669"/>
    <property type="project" value="InterPro"/>
</dbReference>
<dbReference type="Gene3D" id="1.10.220.150">
    <property type="entry name" value="Arf GTPase activating protein"/>
    <property type="match status" value="1"/>
</dbReference>
<organism evidence="3 4">
    <name type="scientific">Rhamnella rubrinervis</name>
    <dbReference type="NCBI Taxonomy" id="2594499"/>
    <lineage>
        <taxon>Eukaryota</taxon>
        <taxon>Viridiplantae</taxon>
        <taxon>Streptophyta</taxon>
        <taxon>Embryophyta</taxon>
        <taxon>Tracheophyta</taxon>
        <taxon>Spermatophyta</taxon>
        <taxon>Magnoliopsida</taxon>
        <taxon>eudicotyledons</taxon>
        <taxon>Gunneridae</taxon>
        <taxon>Pentapetalae</taxon>
        <taxon>rosids</taxon>
        <taxon>fabids</taxon>
        <taxon>Rosales</taxon>
        <taxon>Rhamnaceae</taxon>
        <taxon>rhamnoid group</taxon>
        <taxon>Rhamneae</taxon>
        <taxon>Rhamnella</taxon>
    </lineage>
</organism>
<dbReference type="InterPro" id="IPR044520">
    <property type="entry name" value="ARF_GAP_AGD5/15"/>
</dbReference>
<dbReference type="PANTHER" id="PTHR46419:SF2">
    <property type="entry name" value="ADP-RIBOSYLATION FACTOR GTPASE-ACTIVATING PROTEIN AGD5"/>
    <property type="match status" value="1"/>
</dbReference>